<feature type="compositionally biased region" description="Polar residues" evidence="1">
    <location>
        <begin position="278"/>
        <end position="304"/>
    </location>
</feature>
<dbReference type="Pfam" id="PF20411">
    <property type="entry name" value="DUF6697"/>
    <property type="match status" value="1"/>
</dbReference>
<feature type="compositionally biased region" description="Basic and acidic residues" evidence="1">
    <location>
        <begin position="481"/>
        <end position="493"/>
    </location>
</feature>
<feature type="region of interest" description="Disordered" evidence="1">
    <location>
        <begin position="603"/>
        <end position="643"/>
    </location>
</feature>
<feature type="region of interest" description="Disordered" evidence="1">
    <location>
        <begin position="213"/>
        <end position="241"/>
    </location>
</feature>
<evidence type="ECO:0000313" key="4">
    <source>
        <dbReference type="Proteomes" id="UP000559256"/>
    </source>
</evidence>
<evidence type="ECO:0000259" key="2">
    <source>
        <dbReference type="Pfam" id="PF20411"/>
    </source>
</evidence>
<gene>
    <name evidence="3" type="ORF">D9758_004586</name>
</gene>
<protein>
    <recommendedName>
        <fullName evidence="2">DUF6697 domain-containing protein</fullName>
    </recommendedName>
</protein>
<comment type="caution">
    <text evidence="3">The sequence shown here is derived from an EMBL/GenBank/DDBJ whole genome shotgun (WGS) entry which is preliminary data.</text>
</comment>
<keyword evidence="4" id="KW-1185">Reference proteome</keyword>
<feature type="region of interest" description="Disordered" evidence="1">
    <location>
        <begin position="395"/>
        <end position="588"/>
    </location>
</feature>
<feature type="compositionally biased region" description="Basic and acidic residues" evidence="1">
    <location>
        <begin position="577"/>
        <end position="587"/>
    </location>
</feature>
<dbReference type="AlphaFoldDB" id="A0A8H5LY39"/>
<feature type="compositionally biased region" description="Basic and acidic residues" evidence="1">
    <location>
        <begin position="540"/>
        <end position="553"/>
    </location>
</feature>
<sequence>MNPFFNPYMPSKPGHSGLKFKGLRYRDEDLTTIMVWNLGTCRVFVWLSGNRWLYLGEYEMSFGRRLTTDEWKGLSESVKKTWIDAIQKRKWGLRILVRVFLRNQRPNSDADRLIDLKEYRELVAKRDEFRNSPDRKTVTNDLIREALDRGEEVRFCYLLRQSLSASLPFDSLADVNQSFYPQSIVAWKMKCEKFDQKFHAHFAEQYPNFNRNYAAPGSQKKEDDEVAEVPDNSDDEAMEGVEDVNNHGGEAAMDVDVGDDVGDDVKEVVEEDSDGDTEGQTLAVTKTPPSRSSKQKATVKSTGNQRKRSREDDDDDNYRPQDRRAFATATSTLRRSARKPAASSQDVGKRARLEEVYDEPPSGDAISEEVDDTRAKHRKPTRTLSMEKQVVKAEGLVQRDVKQARQTEGVENGSRDTQDEDDEDEIVFIESRDSRKRHYSRNTKVEDEENEIVCTGSQDCAKPRKRARVSSKGKQVAKAEGSVKREQEKAKHEDEDDGDEIVSRGSQDILKRGKRGRSSSREKRVAKSEISLQHGRKRVRQIEEVEEWSRDTKEEDQDNKEEVIGTCSSESAKHRRPVEEKVADDGHAIAMEDDPDIEYQFMFKNPSRAKQGHTGSRPGKMSSSNVSLQPSRSLGSSTNPIVL</sequence>
<feature type="compositionally biased region" description="Acidic residues" evidence="1">
    <location>
        <begin position="418"/>
        <end position="427"/>
    </location>
</feature>
<feature type="compositionally biased region" description="Polar residues" evidence="1">
    <location>
        <begin position="621"/>
        <end position="643"/>
    </location>
</feature>
<accession>A0A8H5LY39</accession>
<reference evidence="3 4" key="1">
    <citation type="journal article" date="2020" name="ISME J.">
        <title>Uncovering the hidden diversity of litter-decomposition mechanisms in mushroom-forming fungi.</title>
        <authorList>
            <person name="Floudas D."/>
            <person name="Bentzer J."/>
            <person name="Ahren D."/>
            <person name="Johansson T."/>
            <person name="Persson P."/>
            <person name="Tunlid A."/>
        </authorList>
    </citation>
    <scope>NUCLEOTIDE SEQUENCE [LARGE SCALE GENOMIC DNA]</scope>
    <source>
        <strain evidence="3 4">CBS 291.85</strain>
    </source>
</reference>
<organism evidence="3 4">
    <name type="scientific">Tetrapyrgos nigripes</name>
    <dbReference type="NCBI Taxonomy" id="182062"/>
    <lineage>
        <taxon>Eukaryota</taxon>
        <taxon>Fungi</taxon>
        <taxon>Dikarya</taxon>
        <taxon>Basidiomycota</taxon>
        <taxon>Agaricomycotina</taxon>
        <taxon>Agaricomycetes</taxon>
        <taxon>Agaricomycetidae</taxon>
        <taxon>Agaricales</taxon>
        <taxon>Marasmiineae</taxon>
        <taxon>Marasmiaceae</taxon>
        <taxon>Tetrapyrgos</taxon>
    </lineage>
</organism>
<dbReference type="OrthoDB" id="3176940at2759"/>
<dbReference type="Proteomes" id="UP000559256">
    <property type="component" value="Unassembled WGS sequence"/>
</dbReference>
<evidence type="ECO:0000256" key="1">
    <source>
        <dbReference type="SAM" id="MobiDB-lite"/>
    </source>
</evidence>
<dbReference type="InterPro" id="IPR046520">
    <property type="entry name" value="DUF6697"/>
</dbReference>
<name>A0A8H5LY39_9AGAR</name>
<proteinExistence type="predicted"/>
<feature type="region of interest" description="Disordered" evidence="1">
    <location>
        <begin position="269"/>
        <end position="382"/>
    </location>
</feature>
<feature type="compositionally biased region" description="Acidic residues" evidence="1">
    <location>
        <begin position="224"/>
        <end position="241"/>
    </location>
</feature>
<feature type="domain" description="DUF6697" evidence="2">
    <location>
        <begin position="2"/>
        <end position="204"/>
    </location>
</feature>
<dbReference type="EMBL" id="JAACJM010000002">
    <property type="protein sequence ID" value="KAF5374300.1"/>
    <property type="molecule type" value="Genomic_DNA"/>
</dbReference>
<evidence type="ECO:0000313" key="3">
    <source>
        <dbReference type="EMBL" id="KAF5374300.1"/>
    </source>
</evidence>